<dbReference type="AlphaFoldDB" id="A0A7W6D203"/>
<dbReference type="EMBL" id="JACIDR010000002">
    <property type="protein sequence ID" value="MBB3973166.1"/>
    <property type="molecule type" value="Genomic_DNA"/>
</dbReference>
<name>A0A7W6D203_9HYPH</name>
<keyword evidence="1" id="KW-0175">Coiled coil</keyword>
<dbReference type="InterPro" id="IPR058625">
    <property type="entry name" value="MdtA-like_BSH"/>
</dbReference>
<dbReference type="PANTHER" id="PTHR30386:SF24">
    <property type="entry name" value="MULTIDRUG RESISTANCE EFFLUX PUMP"/>
    <property type="match status" value="1"/>
</dbReference>
<feature type="region of interest" description="Disordered" evidence="2">
    <location>
        <begin position="1"/>
        <end position="35"/>
    </location>
</feature>
<protein>
    <submittedName>
        <fullName evidence="6">Membrane fusion protein (Multidrug efflux system)</fullName>
    </submittedName>
</protein>
<dbReference type="InterPro" id="IPR050739">
    <property type="entry name" value="MFP"/>
</dbReference>
<sequence length="395" mass="41501">MQRPRLVTAAPAAPIDRRETRPDAPAADEAAPDAAGARSRFGGRKALLGAAVAAAIAAGGWYGYDWWVDGRFLVETDDAYVGADMAVIAPKISGYVAAVAVGDNASVKAGAPLVTIDQADFRLALQAAEGKIATQQASIDRFDSQIAAAEAQIAQAKAQVDSTNADRERAAADYDRAQQLVKSSYGSKQALDQAKADRDRAVAAVEAARAGVAAAEANRAVLAAQKGEAQRTLQELETARAQRQRDLDATLIAAPFDGVVGNKAVQVGDYVTPGKRLMAVVPLDRVYVDANFKETQLADVQPGAKVRLSVDAYPEHDVTGIVDSLAPASGAQFSLLPPENATGNFTKIVQRVPVRIRVDPEDVAKGRLRPGLSVIASVDTRTAPKLTSGAADQRR</sequence>
<dbReference type="Gene3D" id="2.40.50.100">
    <property type="match status" value="1"/>
</dbReference>
<keyword evidence="3" id="KW-0472">Membrane</keyword>
<dbReference type="Gene3D" id="2.40.30.170">
    <property type="match status" value="1"/>
</dbReference>
<feature type="compositionally biased region" description="Low complexity" evidence="2">
    <location>
        <begin position="23"/>
        <end position="35"/>
    </location>
</feature>
<accession>A0A7W6D203</accession>
<evidence type="ECO:0000256" key="1">
    <source>
        <dbReference type="SAM" id="Coils"/>
    </source>
</evidence>
<dbReference type="InterPro" id="IPR058792">
    <property type="entry name" value="Beta-barrel_RND_2"/>
</dbReference>
<feature type="coiled-coil region" evidence="1">
    <location>
        <begin position="219"/>
        <end position="246"/>
    </location>
</feature>
<evidence type="ECO:0000256" key="3">
    <source>
        <dbReference type="SAM" id="Phobius"/>
    </source>
</evidence>
<comment type="caution">
    <text evidence="6">The sequence shown here is derived from an EMBL/GenBank/DDBJ whole genome shotgun (WGS) entry which is preliminary data.</text>
</comment>
<dbReference type="PANTHER" id="PTHR30386">
    <property type="entry name" value="MEMBRANE FUSION SUBUNIT OF EMRAB-TOLC MULTIDRUG EFFLUX PUMP"/>
    <property type="match status" value="1"/>
</dbReference>
<evidence type="ECO:0000256" key="2">
    <source>
        <dbReference type="SAM" id="MobiDB-lite"/>
    </source>
</evidence>
<organism evidence="6 7">
    <name type="scientific">Hansschlegelia beijingensis</name>
    <dbReference type="NCBI Taxonomy" id="1133344"/>
    <lineage>
        <taxon>Bacteria</taxon>
        <taxon>Pseudomonadati</taxon>
        <taxon>Pseudomonadota</taxon>
        <taxon>Alphaproteobacteria</taxon>
        <taxon>Hyphomicrobiales</taxon>
        <taxon>Methylopilaceae</taxon>
        <taxon>Hansschlegelia</taxon>
    </lineage>
</organism>
<dbReference type="Pfam" id="PF25954">
    <property type="entry name" value="Beta-barrel_RND_2"/>
    <property type="match status" value="1"/>
</dbReference>
<dbReference type="Pfam" id="PF25917">
    <property type="entry name" value="BSH_RND"/>
    <property type="match status" value="1"/>
</dbReference>
<dbReference type="SUPFAM" id="SSF111369">
    <property type="entry name" value="HlyD-like secretion proteins"/>
    <property type="match status" value="3"/>
</dbReference>
<evidence type="ECO:0000313" key="6">
    <source>
        <dbReference type="EMBL" id="MBB3973166.1"/>
    </source>
</evidence>
<keyword evidence="3" id="KW-1133">Transmembrane helix</keyword>
<feature type="coiled-coil region" evidence="1">
    <location>
        <begin position="132"/>
        <end position="173"/>
    </location>
</feature>
<gene>
    <name evidence="6" type="ORF">GGR24_001823</name>
</gene>
<feature type="transmembrane region" description="Helical" evidence="3">
    <location>
        <begin position="46"/>
        <end position="64"/>
    </location>
</feature>
<reference evidence="6 7" key="1">
    <citation type="submission" date="2020-08" db="EMBL/GenBank/DDBJ databases">
        <title>Genomic Encyclopedia of Type Strains, Phase IV (KMG-IV): sequencing the most valuable type-strain genomes for metagenomic binning, comparative biology and taxonomic classification.</title>
        <authorList>
            <person name="Goeker M."/>
        </authorList>
    </citation>
    <scope>NUCLEOTIDE SEQUENCE [LARGE SCALE GENOMIC DNA]</scope>
    <source>
        <strain evidence="6 7">DSM 25481</strain>
    </source>
</reference>
<proteinExistence type="predicted"/>
<feature type="domain" description="Multidrug resistance protein MdtA-like barrel-sandwich hybrid" evidence="4">
    <location>
        <begin position="86"/>
        <end position="281"/>
    </location>
</feature>
<dbReference type="Proteomes" id="UP000528964">
    <property type="component" value="Unassembled WGS sequence"/>
</dbReference>
<keyword evidence="7" id="KW-1185">Reference proteome</keyword>
<dbReference type="GO" id="GO:0055085">
    <property type="term" value="P:transmembrane transport"/>
    <property type="evidence" value="ECO:0007669"/>
    <property type="project" value="InterPro"/>
</dbReference>
<evidence type="ECO:0000313" key="7">
    <source>
        <dbReference type="Proteomes" id="UP000528964"/>
    </source>
</evidence>
<keyword evidence="3" id="KW-0812">Transmembrane</keyword>
<evidence type="ECO:0000259" key="5">
    <source>
        <dbReference type="Pfam" id="PF25954"/>
    </source>
</evidence>
<evidence type="ECO:0000259" key="4">
    <source>
        <dbReference type="Pfam" id="PF25917"/>
    </source>
</evidence>
<feature type="domain" description="CusB-like beta-barrel" evidence="5">
    <location>
        <begin position="286"/>
        <end position="328"/>
    </location>
</feature>
<dbReference type="Gene3D" id="1.10.287.470">
    <property type="entry name" value="Helix hairpin bin"/>
    <property type="match status" value="2"/>
</dbReference>